<reference evidence="1" key="1">
    <citation type="submission" date="2018-06" db="EMBL/GenBank/DDBJ databases">
        <authorList>
            <person name="Zhirakovskaya E."/>
        </authorList>
    </citation>
    <scope>NUCLEOTIDE SEQUENCE</scope>
</reference>
<dbReference type="AlphaFoldDB" id="A0A3B1C051"/>
<sequence>MVFFLLYFSNMKMKELVLSVNTKQPDEAMAITPLELADIFYDEAKRIAKDDAEAEEMTSDAVESFIAHYKVSPLSSLAIRSFKSGNC</sequence>
<accession>A0A3B1C051</accession>
<gene>
    <name evidence="1" type="ORF">MNBD_NITROSPINAE01-695</name>
</gene>
<dbReference type="EMBL" id="UOGC01000100">
    <property type="protein sequence ID" value="VAX20131.1"/>
    <property type="molecule type" value="Genomic_DNA"/>
</dbReference>
<name>A0A3B1C051_9ZZZZ</name>
<organism evidence="1">
    <name type="scientific">hydrothermal vent metagenome</name>
    <dbReference type="NCBI Taxonomy" id="652676"/>
    <lineage>
        <taxon>unclassified sequences</taxon>
        <taxon>metagenomes</taxon>
        <taxon>ecological metagenomes</taxon>
    </lineage>
</organism>
<protein>
    <submittedName>
        <fullName evidence="1">Uncharacterized protein</fullName>
    </submittedName>
</protein>
<evidence type="ECO:0000313" key="1">
    <source>
        <dbReference type="EMBL" id="VAX20131.1"/>
    </source>
</evidence>
<proteinExistence type="predicted"/>